<dbReference type="GO" id="GO:0005975">
    <property type="term" value="P:carbohydrate metabolic process"/>
    <property type="evidence" value="ECO:0007669"/>
    <property type="project" value="TreeGrafter"/>
</dbReference>
<dbReference type="Gene3D" id="1.10.580.10">
    <property type="entry name" value="Citrate Synthase, domain 1"/>
    <property type="match status" value="1"/>
</dbReference>
<dbReference type="InterPro" id="IPR024176">
    <property type="entry name" value="Citrate_synthase_bac-typ"/>
</dbReference>
<keyword evidence="6" id="KW-1185">Reference proteome</keyword>
<proteinExistence type="inferred from homology"/>
<dbReference type="Pfam" id="PF00285">
    <property type="entry name" value="Citrate_synt"/>
    <property type="match status" value="1"/>
</dbReference>
<name>A0A0F4GA72_9PEZI</name>
<dbReference type="PROSITE" id="PS00480">
    <property type="entry name" value="CITRATE_SYNTHASE"/>
    <property type="match status" value="1"/>
</dbReference>
<sequence>MSDFLQVLDSRTGEKYDVPVSDNFVLAADLAQIKGPVSGGKKQQKSGPENLQKLRILDVGFQHTACKQSSITLINGEEGDLRFRGHRIQDLFHKHNYQETIFLLIWGHLPTKEEAQHFSDSLAAVASPPKVVLDAVHALPHETDVYSLFLTALSAYVGADKQMITSRHKAESTYHNNMHNTDAALIRAIAYVTTATAVAYCHKYKLPIGEPKSTGTLVENYLRMIGRPDPTGSIARSIDKLWIIYADHEMSNSTAAFLHVASTLTDPLSCVIAMAAAGSGPLHVGALELCYEGLELLGTVDNVPAYLEAVKAKQFRLYGYGHRVYKAKDPRATLIEELMQEHKAAIQANPLLQIAVEIERQANTDPYFVDRNLKMNADFYGCFIYTALDIPKDIIPALLVASRCGGAMAHWREAMQSPIKIWRPIQQYKL</sequence>
<protein>
    <recommendedName>
        <fullName evidence="3 4">Citrate synthase</fullName>
    </recommendedName>
</protein>
<comment type="caution">
    <text evidence="5">The sequence shown here is derived from an EMBL/GenBank/DDBJ whole genome shotgun (WGS) entry which is preliminary data.</text>
</comment>
<dbReference type="InterPro" id="IPR036969">
    <property type="entry name" value="Citrate_synthase_sf"/>
</dbReference>
<evidence type="ECO:0000313" key="6">
    <source>
        <dbReference type="Proteomes" id="UP000033647"/>
    </source>
</evidence>
<evidence type="ECO:0000256" key="3">
    <source>
        <dbReference type="PIRNR" id="PIRNR001369"/>
    </source>
</evidence>
<dbReference type="SUPFAM" id="SSF48256">
    <property type="entry name" value="Citrate synthase"/>
    <property type="match status" value="1"/>
</dbReference>
<reference evidence="5 6" key="1">
    <citation type="submission" date="2015-03" db="EMBL/GenBank/DDBJ databases">
        <title>RNA-seq based gene annotation and comparative genomics of four Zymoseptoria species reveal species-specific pathogenicity related genes and transposable element activity.</title>
        <authorList>
            <person name="Grandaubert J."/>
            <person name="Bhattacharyya A."/>
            <person name="Stukenbrock E.H."/>
        </authorList>
    </citation>
    <scope>NUCLEOTIDE SEQUENCE [LARGE SCALE GENOMIC DNA]</scope>
    <source>
        <strain evidence="5 6">Zb18110</strain>
    </source>
</reference>
<evidence type="ECO:0000313" key="5">
    <source>
        <dbReference type="EMBL" id="KJX94288.1"/>
    </source>
</evidence>
<dbReference type="InterPro" id="IPR016142">
    <property type="entry name" value="Citrate_synth-like_lrg_a-sub"/>
</dbReference>
<comment type="similarity">
    <text evidence="1 3 4">Belongs to the citrate synthase family.</text>
</comment>
<accession>A0A0F4GA72</accession>
<dbReference type="Proteomes" id="UP000033647">
    <property type="component" value="Unassembled WGS sequence"/>
</dbReference>
<dbReference type="PANTHER" id="PTHR11739:SF4">
    <property type="entry name" value="CITRATE SYNTHASE, PEROXISOMAL"/>
    <property type="match status" value="1"/>
</dbReference>
<organism evidence="5 6">
    <name type="scientific">Zymoseptoria brevis</name>
    <dbReference type="NCBI Taxonomy" id="1047168"/>
    <lineage>
        <taxon>Eukaryota</taxon>
        <taxon>Fungi</taxon>
        <taxon>Dikarya</taxon>
        <taxon>Ascomycota</taxon>
        <taxon>Pezizomycotina</taxon>
        <taxon>Dothideomycetes</taxon>
        <taxon>Dothideomycetidae</taxon>
        <taxon>Mycosphaerellales</taxon>
        <taxon>Mycosphaerellaceae</taxon>
        <taxon>Zymoseptoria</taxon>
    </lineage>
</organism>
<dbReference type="PANTHER" id="PTHR11739">
    <property type="entry name" value="CITRATE SYNTHASE"/>
    <property type="match status" value="1"/>
</dbReference>
<dbReference type="InterPro" id="IPR002020">
    <property type="entry name" value="Citrate_synthase"/>
</dbReference>
<dbReference type="EMBL" id="LAFY01004162">
    <property type="protein sequence ID" value="KJX94288.1"/>
    <property type="molecule type" value="Genomic_DNA"/>
</dbReference>
<evidence type="ECO:0000256" key="2">
    <source>
        <dbReference type="ARBA" id="ARBA00022679"/>
    </source>
</evidence>
<dbReference type="AlphaFoldDB" id="A0A0F4GA72"/>
<dbReference type="Gene3D" id="1.10.230.10">
    <property type="entry name" value="Cytochrome P450-Terp, domain 2"/>
    <property type="match status" value="1"/>
</dbReference>
<dbReference type="GO" id="GO:0005759">
    <property type="term" value="C:mitochondrial matrix"/>
    <property type="evidence" value="ECO:0007669"/>
    <property type="project" value="TreeGrafter"/>
</dbReference>
<dbReference type="InterPro" id="IPR019810">
    <property type="entry name" value="Citrate_synthase_AS"/>
</dbReference>
<dbReference type="GO" id="GO:0046912">
    <property type="term" value="F:acyltransferase activity, acyl groups converted into alkyl on transfer"/>
    <property type="evidence" value="ECO:0007669"/>
    <property type="project" value="InterPro"/>
</dbReference>
<dbReference type="PRINTS" id="PR00143">
    <property type="entry name" value="CITRTSNTHASE"/>
</dbReference>
<dbReference type="PIRSF" id="PIRSF001369">
    <property type="entry name" value="Citrate_synth"/>
    <property type="match status" value="1"/>
</dbReference>
<gene>
    <name evidence="5" type="ORF">TI39_contig4203g00004</name>
</gene>
<keyword evidence="2 3" id="KW-0808">Transferase</keyword>
<evidence type="ECO:0000256" key="4">
    <source>
        <dbReference type="RuleBase" id="RU000441"/>
    </source>
</evidence>
<dbReference type="GO" id="GO:0006099">
    <property type="term" value="P:tricarboxylic acid cycle"/>
    <property type="evidence" value="ECO:0007669"/>
    <property type="project" value="TreeGrafter"/>
</dbReference>
<dbReference type="InterPro" id="IPR016143">
    <property type="entry name" value="Citrate_synth-like_sm_a-sub"/>
</dbReference>
<dbReference type="OrthoDB" id="435022at2759"/>
<dbReference type="STRING" id="1047168.A0A0F4GA72"/>
<evidence type="ECO:0000256" key="1">
    <source>
        <dbReference type="ARBA" id="ARBA00010566"/>
    </source>
</evidence>